<dbReference type="InterPro" id="IPR027417">
    <property type="entry name" value="P-loop_NTPase"/>
</dbReference>
<keyword evidence="1" id="KW-0812">Transmembrane</keyword>
<proteinExistence type="predicted"/>
<name>A0A8E0VJ96_9TREM</name>
<accession>A0A8E0VJ96</accession>
<sequence length="261" mass="30424">MTNADSTPIFVIGAGLARSGTKSLKDALELLYQKPCYHMFEVQDRHPDHVNVWFKLFDLLEQNPDAQLPEDMIKQLFSGYCATTDFPSCTIYKQLMRFYPEAKVVLTVRDPRQWIQSVRETIRPKHSILGRYRWQRVTERLLFMPRYSLLTDRSMKICLGQNIDLNDDEQMIEAFTRRIEEVKRAVPAEKLLLFEVKEGWQPLCRFLGKPIPEATFPRTNDRQQLQKRLNRLTRQALFKINPVIIVILLAGIVGICLSAIV</sequence>
<feature type="transmembrane region" description="Helical" evidence="1">
    <location>
        <begin position="236"/>
        <end position="260"/>
    </location>
</feature>
<dbReference type="Proteomes" id="UP000728185">
    <property type="component" value="Unassembled WGS sequence"/>
</dbReference>
<reference evidence="2" key="1">
    <citation type="submission" date="2019-05" db="EMBL/GenBank/DDBJ databases">
        <title>Annotation for the trematode Fasciolopsis buski.</title>
        <authorList>
            <person name="Choi Y.-J."/>
        </authorList>
    </citation>
    <scope>NUCLEOTIDE SEQUENCE</scope>
    <source>
        <strain evidence="2">HT</strain>
        <tissue evidence="2">Whole worm</tissue>
    </source>
</reference>
<evidence type="ECO:0000256" key="1">
    <source>
        <dbReference type="SAM" id="Phobius"/>
    </source>
</evidence>
<dbReference type="EMBL" id="LUCM01005592">
    <property type="protein sequence ID" value="KAA0192573.1"/>
    <property type="molecule type" value="Genomic_DNA"/>
</dbReference>
<keyword evidence="1" id="KW-1133">Transmembrane helix</keyword>
<gene>
    <name evidence="2" type="ORF">FBUS_04184</name>
</gene>
<dbReference type="OrthoDB" id="272681at2759"/>
<comment type="caution">
    <text evidence="2">The sequence shown here is derived from an EMBL/GenBank/DDBJ whole genome shotgun (WGS) entry which is preliminary data.</text>
</comment>
<dbReference type="InterPro" id="IPR040632">
    <property type="entry name" value="Sulfotransfer_4"/>
</dbReference>
<dbReference type="Pfam" id="PF17784">
    <property type="entry name" value="Sulfotransfer_4"/>
    <property type="match status" value="1"/>
</dbReference>
<protein>
    <submittedName>
        <fullName evidence="2">Sulfotransferase</fullName>
    </submittedName>
</protein>
<dbReference type="PANTHER" id="PTHR36978:SF4">
    <property type="entry name" value="P-LOOP CONTAINING NUCLEOSIDE TRIPHOSPHATE HYDROLASE PROTEIN"/>
    <property type="match status" value="1"/>
</dbReference>
<evidence type="ECO:0000313" key="3">
    <source>
        <dbReference type="Proteomes" id="UP000728185"/>
    </source>
</evidence>
<dbReference type="SUPFAM" id="SSF52540">
    <property type="entry name" value="P-loop containing nucleoside triphosphate hydrolases"/>
    <property type="match status" value="1"/>
</dbReference>
<dbReference type="AlphaFoldDB" id="A0A8E0VJ96"/>
<dbReference type="PANTHER" id="PTHR36978">
    <property type="entry name" value="P-LOOP CONTAINING NUCLEOTIDE TRIPHOSPHATE HYDROLASE"/>
    <property type="match status" value="1"/>
</dbReference>
<evidence type="ECO:0000313" key="2">
    <source>
        <dbReference type="EMBL" id="KAA0192573.1"/>
    </source>
</evidence>
<dbReference type="Gene3D" id="3.40.50.300">
    <property type="entry name" value="P-loop containing nucleotide triphosphate hydrolases"/>
    <property type="match status" value="1"/>
</dbReference>
<organism evidence="2 3">
    <name type="scientific">Fasciolopsis buskii</name>
    <dbReference type="NCBI Taxonomy" id="27845"/>
    <lineage>
        <taxon>Eukaryota</taxon>
        <taxon>Metazoa</taxon>
        <taxon>Spiralia</taxon>
        <taxon>Lophotrochozoa</taxon>
        <taxon>Platyhelminthes</taxon>
        <taxon>Trematoda</taxon>
        <taxon>Digenea</taxon>
        <taxon>Plagiorchiida</taxon>
        <taxon>Echinostomata</taxon>
        <taxon>Echinostomatoidea</taxon>
        <taxon>Fasciolidae</taxon>
        <taxon>Fasciolopsis</taxon>
    </lineage>
</organism>
<keyword evidence="1" id="KW-0472">Membrane</keyword>
<keyword evidence="3" id="KW-1185">Reference proteome</keyword>